<comment type="caution">
    <text evidence="2">The sequence shown here is derived from an EMBL/GenBank/DDBJ whole genome shotgun (WGS) entry which is preliminary data.</text>
</comment>
<feature type="compositionally biased region" description="Basic residues" evidence="1">
    <location>
        <begin position="48"/>
        <end position="59"/>
    </location>
</feature>
<accession>A0A834ZZF5</accession>
<evidence type="ECO:0000313" key="3">
    <source>
        <dbReference type="EMBL" id="KAF8642094.1"/>
    </source>
</evidence>
<name>A0A834ZZF5_9POAL</name>
<sequence length="99" mass="11173">MAPTFATWVPACNLGAKGPGVHLRDLKTAAAPSPFFLSSLSFLTRAAQGRRRRPKRRRPPPPPPSSRSKYRKKMWEVVVVIMIWEEVVVVVKVLKEQLP</sequence>
<reference evidence="2" key="1">
    <citation type="submission" date="2020-07" db="EMBL/GenBank/DDBJ databases">
        <title>Genome sequence and genetic diversity analysis of an under-domesticated orphan crop, white fonio (Digitaria exilis).</title>
        <authorList>
            <person name="Bennetzen J.L."/>
            <person name="Chen S."/>
            <person name="Ma X."/>
            <person name="Wang X."/>
            <person name="Yssel A.E.J."/>
            <person name="Chaluvadi S.R."/>
            <person name="Johnson M."/>
            <person name="Gangashetty P."/>
            <person name="Hamidou F."/>
            <person name="Sanogo M.D."/>
            <person name="Zwaenepoel A."/>
            <person name="Wallace J."/>
            <person name="Van De Peer Y."/>
            <person name="Van Deynze A."/>
        </authorList>
    </citation>
    <scope>NUCLEOTIDE SEQUENCE</scope>
    <source>
        <tissue evidence="2">Leaves</tissue>
    </source>
</reference>
<dbReference type="EMBL" id="JACEFO010003293">
    <property type="protein sequence ID" value="KAF8642094.1"/>
    <property type="molecule type" value="Genomic_DNA"/>
</dbReference>
<protein>
    <submittedName>
        <fullName evidence="2">Uncharacterized protein</fullName>
    </submittedName>
</protein>
<dbReference type="EMBL" id="JACEFO010003293">
    <property type="protein sequence ID" value="KAF8642093.1"/>
    <property type="molecule type" value="Genomic_DNA"/>
</dbReference>
<dbReference type="Proteomes" id="UP000636709">
    <property type="component" value="Unassembled WGS sequence"/>
</dbReference>
<keyword evidence="4" id="KW-1185">Reference proteome</keyword>
<evidence type="ECO:0000313" key="2">
    <source>
        <dbReference type="EMBL" id="KAF8642093.1"/>
    </source>
</evidence>
<organism evidence="2 4">
    <name type="scientific">Digitaria exilis</name>
    <dbReference type="NCBI Taxonomy" id="1010633"/>
    <lineage>
        <taxon>Eukaryota</taxon>
        <taxon>Viridiplantae</taxon>
        <taxon>Streptophyta</taxon>
        <taxon>Embryophyta</taxon>
        <taxon>Tracheophyta</taxon>
        <taxon>Spermatophyta</taxon>
        <taxon>Magnoliopsida</taxon>
        <taxon>Liliopsida</taxon>
        <taxon>Poales</taxon>
        <taxon>Poaceae</taxon>
        <taxon>PACMAD clade</taxon>
        <taxon>Panicoideae</taxon>
        <taxon>Panicodae</taxon>
        <taxon>Paniceae</taxon>
        <taxon>Anthephorinae</taxon>
        <taxon>Digitaria</taxon>
    </lineage>
</organism>
<dbReference type="AlphaFoldDB" id="A0A834ZZF5"/>
<proteinExistence type="predicted"/>
<feature type="region of interest" description="Disordered" evidence="1">
    <location>
        <begin position="46"/>
        <end position="69"/>
    </location>
</feature>
<evidence type="ECO:0000313" key="4">
    <source>
        <dbReference type="Proteomes" id="UP000636709"/>
    </source>
</evidence>
<evidence type="ECO:0000256" key="1">
    <source>
        <dbReference type="SAM" id="MobiDB-lite"/>
    </source>
</evidence>
<gene>
    <name evidence="2" type="ORF">HU200_067349</name>
    <name evidence="3" type="ORF">HU200_067350</name>
</gene>